<gene>
    <name evidence="2" type="ORF">D9613_005109</name>
</gene>
<dbReference type="Proteomes" id="UP000521872">
    <property type="component" value="Unassembled WGS sequence"/>
</dbReference>
<evidence type="ECO:0000313" key="3">
    <source>
        <dbReference type="Proteomes" id="UP000521872"/>
    </source>
</evidence>
<protein>
    <recommendedName>
        <fullName evidence="1">N-acetyltransferase domain-containing protein</fullName>
    </recommendedName>
</protein>
<accession>A0A8H4QY40</accession>
<comment type="caution">
    <text evidence="2">The sequence shown here is derived from an EMBL/GenBank/DDBJ whole genome shotgun (WGS) entry which is preliminary data.</text>
</comment>
<proteinExistence type="predicted"/>
<organism evidence="2 3">
    <name type="scientific">Agrocybe pediades</name>
    <dbReference type="NCBI Taxonomy" id="84607"/>
    <lineage>
        <taxon>Eukaryota</taxon>
        <taxon>Fungi</taxon>
        <taxon>Dikarya</taxon>
        <taxon>Basidiomycota</taxon>
        <taxon>Agaricomycotina</taxon>
        <taxon>Agaricomycetes</taxon>
        <taxon>Agaricomycetidae</taxon>
        <taxon>Agaricales</taxon>
        <taxon>Agaricineae</taxon>
        <taxon>Strophariaceae</taxon>
        <taxon>Agrocybe</taxon>
    </lineage>
</organism>
<dbReference type="InterPro" id="IPR000182">
    <property type="entry name" value="GNAT_dom"/>
</dbReference>
<dbReference type="GO" id="GO:0016747">
    <property type="term" value="F:acyltransferase activity, transferring groups other than amino-acyl groups"/>
    <property type="evidence" value="ECO:0007669"/>
    <property type="project" value="InterPro"/>
</dbReference>
<dbReference type="CDD" id="cd04301">
    <property type="entry name" value="NAT_SF"/>
    <property type="match status" value="1"/>
</dbReference>
<dbReference type="EMBL" id="JAACJL010000016">
    <property type="protein sequence ID" value="KAF4619343.1"/>
    <property type="molecule type" value="Genomic_DNA"/>
</dbReference>
<dbReference type="SUPFAM" id="SSF55729">
    <property type="entry name" value="Acyl-CoA N-acyltransferases (Nat)"/>
    <property type="match status" value="1"/>
</dbReference>
<dbReference type="AlphaFoldDB" id="A0A8H4QY40"/>
<dbReference type="InterPro" id="IPR016181">
    <property type="entry name" value="Acyl_CoA_acyltransferase"/>
</dbReference>
<dbReference type="Pfam" id="PF13508">
    <property type="entry name" value="Acetyltransf_7"/>
    <property type="match status" value="1"/>
</dbReference>
<name>A0A8H4QY40_9AGAR</name>
<dbReference type="Gene3D" id="3.40.630.30">
    <property type="match status" value="1"/>
</dbReference>
<dbReference type="PANTHER" id="PTHR42791">
    <property type="entry name" value="GNAT FAMILY ACETYLTRANSFERASE"/>
    <property type="match status" value="1"/>
</dbReference>
<feature type="domain" description="N-acetyltransferase" evidence="1">
    <location>
        <begin position="122"/>
        <end position="175"/>
    </location>
</feature>
<dbReference type="InterPro" id="IPR052523">
    <property type="entry name" value="Trichothecene_AcTrans"/>
</dbReference>
<evidence type="ECO:0000313" key="2">
    <source>
        <dbReference type="EMBL" id="KAF4619343.1"/>
    </source>
</evidence>
<sequence length="213" mass="24037">MSPTGSKSRAAPPEVHPMRMDEVWKAGTTWDEAFQRDPLVNYIRGRKQTYLRRAALKMTCRIIILLWRHNEYILSVEGGTSIIVAHLLQALGQGWKGKDREAEEKMNKAAEEVLGDRVKEMVYVGLLATSPKSQGHGYGSALLEEVTRIADYYGQATWLKSSNIRNTDFYNSHGFLTVATATIGDEDPDWQEWPVIVSIMVRQPAGRPECQSK</sequence>
<evidence type="ECO:0000259" key="1">
    <source>
        <dbReference type="Pfam" id="PF13508"/>
    </source>
</evidence>
<keyword evidence="3" id="KW-1185">Reference proteome</keyword>
<reference evidence="2 3" key="1">
    <citation type="submission" date="2019-12" db="EMBL/GenBank/DDBJ databases">
        <authorList>
            <person name="Floudas D."/>
            <person name="Bentzer J."/>
            <person name="Ahren D."/>
            <person name="Johansson T."/>
            <person name="Persson P."/>
            <person name="Tunlid A."/>
        </authorList>
    </citation>
    <scope>NUCLEOTIDE SEQUENCE [LARGE SCALE GENOMIC DNA]</scope>
    <source>
        <strain evidence="2 3">CBS 102.39</strain>
    </source>
</reference>
<dbReference type="PANTHER" id="PTHR42791:SF1">
    <property type="entry name" value="N-ACETYLTRANSFERASE DOMAIN-CONTAINING PROTEIN"/>
    <property type="match status" value="1"/>
</dbReference>